<dbReference type="AlphaFoldDB" id="A0AA50DMZ5"/>
<keyword evidence="1" id="KW-0413">Isomerase</keyword>
<dbReference type="SUPFAM" id="SSF51658">
    <property type="entry name" value="Xylose isomerase-like"/>
    <property type="match status" value="1"/>
</dbReference>
<dbReference type="GO" id="GO:0016853">
    <property type="term" value="F:isomerase activity"/>
    <property type="evidence" value="ECO:0007669"/>
    <property type="project" value="UniProtKB-KW"/>
</dbReference>
<dbReference type="Proteomes" id="UP001228139">
    <property type="component" value="Chromosome"/>
</dbReference>
<dbReference type="KEGG" id="epi:Q3V30_00100"/>
<sequence>MKSKVIVVTAAYGREQIAALGGQQAVIPTVAAAGADGVEIRRELFNEKELENLSALGKTIAEAGLVAFYSMPEALFTEAGELNPDLDRHFAEAGQLAAQRLKYSLGDYRPGTDCAALREKLAGQSFQLVVENDQTECGKLTALKSYFQDGGATGTSMTFDMGNWLWVGDDPIAAAECLSPYVSYIHVKAARSDGNGWHAVALDEADNLWRQTLALLPAGVPRGIEFPLEGDDLVAVTRHYVELLREEKP</sequence>
<organism evidence="1 2">
    <name type="scientific">Erwinia pyri</name>
    <dbReference type="NCBI Taxonomy" id="3062598"/>
    <lineage>
        <taxon>Bacteria</taxon>
        <taxon>Pseudomonadati</taxon>
        <taxon>Pseudomonadota</taxon>
        <taxon>Gammaproteobacteria</taxon>
        <taxon>Enterobacterales</taxon>
        <taxon>Erwiniaceae</taxon>
        <taxon>Erwinia</taxon>
    </lineage>
</organism>
<gene>
    <name evidence="1" type="ORF">Q3V30_00100</name>
</gene>
<name>A0AA50DMZ5_9GAMM</name>
<dbReference type="Gene3D" id="3.20.20.150">
    <property type="entry name" value="Divalent-metal-dependent TIM barrel enzymes"/>
    <property type="match status" value="1"/>
</dbReference>
<dbReference type="EMBL" id="CP132353">
    <property type="protein sequence ID" value="WLS78960.1"/>
    <property type="molecule type" value="Genomic_DNA"/>
</dbReference>
<dbReference type="InterPro" id="IPR036237">
    <property type="entry name" value="Xyl_isomerase-like_sf"/>
</dbReference>
<accession>A0AA50DMZ5</accession>
<proteinExistence type="predicted"/>
<protein>
    <submittedName>
        <fullName evidence="1">Sugar phosphate isomerase/epimerase</fullName>
    </submittedName>
</protein>
<dbReference type="RefSeq" id="WP_306209312.1">
    <property type="nucleotide sequence ID" value="NZ_CP132353.1"/>
</dbReference>
<keyword evidence="2" id="KW-1185">Reference proteome</keyword>
<evidence type="ECO:0000313" key="2">
    <source>
        <dbReference type="Proteomes" id="UP001228139"/>
    </source>
</evidence>
<reference evidence="1 2" key="1">
    <citation type="submission" date="2023-07" db="EMBL/GenBank/DDBJ databases">
        <title>Pathogenic bacteria of pear tree diseases.</title>
        <authorList>
            <person name="Zhang Z."/>
            <person name="He L."/>
            <person name="Huang R."/>
        </authorList>
    </citation>
    <scope>NUCLEOTIDE SEQUENCE [LARGE SCALE GENOMIC DNA]</scope>
    <source>
        <strain evidence="1 2">DE2</strain>
    </source>
</reference>
<evidence type="ECO:0000313" key="1">
    <source>
        <dbReference type="EMBL" id="WLS78960.1"/>
    </source>
</evidence>